<keyword evidence="3" id="KW-1185">Reference proteome</keyword>
<sequence length="206" mass="24196">MNKVNLQKRMKLFGTLLILIFCIQIQAQNDQVTIEPMGKEEFSVRSLNGIPYTLVVEESNTDGQYHLGSTGYLTFKLDDMIQKRSTVRIVLEEEIHASLEEKLVKQYRSDVDWIKSLLDIKEDSEFKVFPSRPIFSDADLEKLKGQVFEYADTDNKEKRFYEWIEKINYSVGAVRYFRELYAASNGKNNEQRRNFLPINIYEALNR</sequence>
<protein>
    <recommendedName>
        <fullName evidence="4">DUF4369 domain-containing protein</fullName>
    </recommendedName>
</protein>
<dbReference type="AlphaFoldDB" id="A0A162CPF0"/>
<keyword evidence="1" id="KW-0732">Signal</keyword>
<organism evidence="2 3">
    <name type="scientific">Aquimarina aggregata</name>
    <dbReference type="NCBI Taxonomy" id="1642818"/>
    <lineage>
        <taxon>Bacteria</taxon>
        <taxon>Pseudomonadati</taxon>
        <taxon>Bacteroidota</taxon>
        <taxon>Flavobacteriia</taxon>
        <taxon>Flavobacteriales</taxon>
        <taxon>Flavobacteriaceae</taxon>
        <taxon>Aquimarina</taxon>
    </lineage>
</organism>
<dbReference type="Proteomes" id="UP000076715">
    <property type="component" value="Unassembled WGS sequence"/>
</dbReference>
<gene>
    <name evidence="2" type="ORF">AWE51_24880</name>
</gene>
<feature type="signal peptide" evidence="1">
    <location>
        <begin position="1"/>
        <end position="27"/>
    </location>
</feature>
<evidence type="ECO:0000256" key="1">
    <source>
        <dbReference type="SAM" id="SignalP"/>
    </source>
</evidence>
<evidence type="ECO:0008006" key="4">
    <source>
        <dbReference type="Google" id="ProtNLM"/>
    </source>
</evidence>
<dbReference type="OrthoDB" id="1159410at2"/>
<evidence type="ECO:0000313" key="3">
    <source>
        <dbReference type="Proteomes" id="UP000076715"/>
    </source>
</evidence>
<proteinExistence type="predicted"/>
<reference evidence="2 3" key="1">
    <citation type="submission" date="2016-01" db="EMBL/GenBank/DDBJ databases">
        <title>The draft genome sequence of Aquimarina sp. RZW4-3-2.</title>
        <authorList>
            <person name="Wang Y."/>
        </authorList>
    </citation>
    <scope>NUCLEOTIDE SEQUENCE [LARGE SCALE GENOMIC DNA]</scope>
    <source>
        <strain evidence="2 3">RZW4-3-2</strain>
    </source>
</reference>
<evidence type="ECO:0000313" key="2">
    <source>
        <dbReference type="EMBL" id="KZS40194.1"/>
    </source>
</evidence>
<accession>A0A162CPF0</accession>
<comment type="caution">
    <text evidence="2">The sequence shown here is derived from an EMBL/GenBank/DDBJ whole genome shotgun (WGS) entry which is preliminary data.</text>
</comment>
<name>A0A162CPF0_9FLAO</name>
<dbReference type="RefSeq" id="WP_066314697.1">
    <property type="nucleotide sequence ID" value="NZ_CANLSS010000006.1"/>
</dbReference>
<feature type="chain" id="PRO_5007832769" description="DUF4369 domain-containing protein" evidence="1">
    <location>
        <begin position="28"/>
        <end position="206"/>
    </location>
</feature>
<dbReference type="EMBL" id="LQRT01000014">
    <property type="protein sequence ID" value="KZS40194.1"/>
    <property type="molecule type" value="Genomic_DNA"/>
</dbReference>